<keyword evidence="4" id="KW-1185">Reference proteome</keyword>
<keyword evidence="1" id="KW-0732">Signal</keyword>
<evidence type="ECO:0000256" key="1">
    <source>
        <dbReference type="SAM" id="SignalP"/>
    </source>
</evidence>
<dbReference type="AlphaFoldDB" id="A0A845ALQ0"/>
<dbReference type="RefSeq" id="WP_160777906.1">
    <property type="nucleotide sequence ID" value="NZ_BAAAZF010000001.1"/>
</dbReference>
<feature type="signal peptide" evidence="1">
    <location>
        <begin position="1"/>
        <end position="24"/>
    </location>
</feature>
<protein>
    <submittedName>
        <fullName evidence="2">Penicillin-binding protein activator LpoB</fullName>
    </submittedName>
</protein>
<comment type="caution">
    <text evidence="2">The sequence shown here is derived from an EMBL/GenBank/DDBJ whole genome shotgun (WGS) entry which is preliminary data.</text>
</comment>
<evidence type="ECO:0000313" key="4">
    <source>
        <dbReference type="Proteomes" id="UP000446786"/>
    </source>
</evidence>
<gene>
    <name evidence="2" type="ORF">GRI94_00760</name>
    <name evidence="3" type="ORF">GRI94_14850</name>
</gene>
<feature type="chain" id="PRO_5044663534" evidence="1">
    <location>
        <begin position="25"/>
        <end position="329"/>
    </location>
</feature>
<reference evidence="2 4" key="1">
    <citation type="submission" date="2019-12" db="EMBL/GenBank/DDBJ databases">
        <title>Genomic-based taxomic classification of the family Erythrobacteraceae.</title>
        <authorList>
            <person name="Xu L."/>
        </authorList>
    </citation>
    <scope>NUCLEOTIDE SEQUENCE [LARGE SCALE GENOMIC DNA]</scope>
    <source>
        <strain evidence="2 4">JCM 16677</strain>
    </source>
</reference>
<accession>A0A845ALQ0</accession>
<dbReference type="Proteomes" id="UP000446786">
    <property type="component" value="Unassembled WGS sequence"/>
</dbReference>
<evidence type="ECO:0000313" key="2">
    <source>
        <dbReference type="EMBL" id="MXP30347.1"/>
    </source>
</evidence>
<dbReference type="Pfam" id="PF03783">
    <property type="entry name" value="CsgG"/>
    <property type="match status" value="1"/>
</dbReference>
<name>A0A845ALQ0_9SPHN</name>
<proteinExistence type="predicted"/>
<dbReference type="EMBL" id="WTYE01000001">
    <property type="protein sequence ID" value="MXP30347.1"/>
    <property type="molecule type" value="Genomic_DNA"/>
</dbReference>
<dbReference type="Gene3D" id="3.10.450.730">
    <property type="entry name" value="BLIP domain"/>
    <property type="match status" value="1"/>
</dbReference>
<dbReference type="InterPro" id="IPR005534">
    <property type="entry name" value="Curli_assmbl/transp-comp_CsgG"/>
</dbReference>
<dbReference type="GO" id="GO:0030288">
    <property type="term" value="C:outer membrane-bounded periplasmic space"/>
    <property type="evidence" value="ECO:0007669"/>
    <property type="project" value="InterPro"/>
</dbReference>
<dbReference type="OrthoDB" id="7201328at2"/>
<evidence type="ECO:0000313" key="3">
    <source>
        <dbReference type="EMBL" id="MXP33107.1"/>
    </source>
</evidence>
<sequence>MPFTKTFLSLACVAAIFTSVPADAQSRSSGRKAQDQGVQEIPRCQQSLGTLAIDEAQSRWWVRYNLPNPEALIKVLVNESGCFNLVDRGRALRMRRGERDLADSGELQRGSNFGRGQVKAADYYMIPDLVGRNNRSGGGGIGGALAGALGSRVLGGVLGRVKVNKKEANVTLSLVNARTTEISRVTEGYARKSDVSFRGGGGGLFGGTLAAIGGSGYENTQIGQVIVLAYLQAYSDMVTQLGGLPQNPSATSSATVQATGYGITRDGFSRIKRGMTVEQVNAIIGFQGDEEGFAGSVSTYMWREGQGANSHIMGVFNDGKLTGKSKAGF</sequence>
<dbReference type="EMBL" id="WTYE01000001">
    <property type="protein sequence ID" value="MXP33107.1"/>
    <property type="molecule type" value="Genomic_DNA"/>
</dbReference>
<organism evidence="2 4">
    <name type="scientific">Parerythrobacter jejuensis</name>
    <dbReference type="NCBI Taxonomy" id="795812"/>
    <lineage>
        <taxon>Bacteria</taxon>
        <taxon>Pseudomonadati</taxon>
        <taxon>Pseudomonadota</taxon>
        <taxon>Alphaproteobacteria</taxon>
        <taxon>Sphingomonadales</taxon>
        <taxon>Erythrobacteraceae</taxon>
        <taxon>Parerythrobacter</taxon>
    </lineage>
</organism>